<evidence type="ECO:0000313" key="8">
    <source>
        <dbReference type="Proteomes" id="UP000183975"/>
    </source>
</evidence>
<dbReference type="RefSeq" id="WP_072851722.1">
    <property type="nucleotide sequence ID" value="NZ_FRAH01000039.1"/>
</dbReference>
<sequence length="290" mass="32815">MELDLHGQIKKRKGWQKVILLTIQGYFDNKVGRNAAAMTYYLLFAMFPFFIFVTSLLGLLHLPTLTLDGQITRFLPEDVVAFLNLAIEHITKSSNNALLTFGLVFSVWFPLRAVSNLMEAINDIYGEEKSGSHSIRTAILTALTIVLTPAMLLLLLLGERVLGFVGEYIPISAEFITGWSRMRFVPMAAALLFMLSAVYFFSPSKIQKVRYILPGAVLSMGVWMFFSLIFSYYVDHMGRYSIIYGSIGVIIALLVWMDWSMIAMLMGAVFNVALKETYDKPKEMEIEIKI</sequence>
<evidence type="ECO:0000256" key="3">
    <source>
        <dbReference type="ARBA" id="ARBA00022692"/>
    </source>
</evidence>
<feature type="transmembrane region" description="Helical" evidence="6">
    <location>
        <begin position="184"/>
        <end position="201"/>
    </location>
</feature>
<feature type="transmembrane region" description="Helical" evidence="6">
    <location>
        <begin position="213"/>
        <end position="234"/>
    </location>
</feature>
<comment type="subcellular location">
    <subcellularLocation>
        <location evidence="1">Cell membrane</location>
        <topology evidence="1">Multi-pass membrane protein</topology>
    </subcellularLocation>
</comment>
<dbReference type="PIRSF" id="PIRSF035875">
    <property type="entry name" value="RNase_BN"/>
    <property type="match status" value="1"/>
</dbReference>
<dbReference type="AlphaFoldDB" id="A0A1M6UJ82"/>
<protein>
    <submittedName>
        <fullName evidence="7">Membrane protein</fullName>
    </submittedName>
</protein>
<dbReference type="PANTHER" id="PTHR30213">
    <property type="entry name" value="INNER MEMBRANE PROTEIN YHJD"/>
    <property type="match status" value="1"/>
</dbReference>
<accession>A0A1M6UJ82</accession>
<feature type="transmembrane region" description="Helical" evidence="6">
    <location>
        <begin position="135"/>
        <end position="157"/>
    </location>
</feature>
<reference evidence="7 8" key="1">
    <citation type="submission" date="2016-11" db="EMBL/GenBank/DDBJ databases">
        <authorList>
            <person name="Jaros S."/>
            <person name="Januszkiewicz K."/>
            <person name="Wedrychowicz H."/>
        </authorList>
    </citation>
    <scope>NUCLEOTIDE SEQUENCE [LARGE SCALE GENOMIC DNA]</scope>
    <source>
        <strain evidence="7 8">DSM 14214</strain>
    </source>
</reference>
<dbReference type="OrthoDB" id="9775903at2"/>
<dbReference type="PANTHER" id="PTHR30213:SF0">
    <property type="entry name" value="UPF0761 MEMBRANE PROTEIN YIHY"/>
    <property type="match status" value="1"/>
</dbReference>
<feature type="transmembrane region" description="Helical" evidence="6">
    <location>
        <begin position="40"/>
        <end position="60"/>
    </location>
</feature>
<dbReference type="Pfam" id="PF03631">
    <property type="entry name" value="Virul_fac_BrkB"/>
    <property type="match status" value="1"/>
</dbReference>
<evidence type="ECO:0000256" key="2">
    <source>
        <dbReference type="ARBA" id="ARBA00022475"/>
    </source>
</evidence>
<keyword evidence="5 6" id="KW-0472">Membrane</keyword>
<feature type="transmembrane region" description="Helical" evidence="6">
    <location>
        <begin position="246"/>
        <end position="274"/>
    </location>
</feature>
<proteinExistence type="predicted"/>
<evidence type="ECO:0000256" key="6">
    <source>
        <dbReference type="SAM" id="Phobius"/>
    </source>
</evidence>
<name>A0A1M6UJ82_9FIRM</name>
<dbReference type="EMBL" id="FRAH01000039">
    <property type="protein sequence ID" value="SHK69241.1"/>
    <property type="molecule type" value="Genomic_DNA"/>
</dbReference>
<dbReference type="NCBIfam" id="TIGR00765">
    <property type="entry name" value="yihY_not_rbn"/>
    <property type="match status" value="1"/>
</dbReference>
<evidence type="ECO:0000313" key="7">
    <source>
        <dbReference type="EMBL" id="SHK69241.1"/>
    </source>
</evidence>
<evidence type="ECO:0000256" key="1">
    <source>
        <dbReference type="ARBA" id="ARBA00004651"/>
    </source>
</evidence>
<organism evidence="7 8">
    <name type="scientific">Anaerotignum lactatifermentans DSM 14214</name>
    <dbReference type="NCBI Taxonomy" id="1121323"/>
    <lineage>
        <taxon>Bacteria</taxon>
        <taxon>Bacillati</taxon>
        <taxon>Bacillota</taxon>
        <taxon>Clostridia</taxon>
        <taxon>Lachnospirales</taxon>
        <taxon>Anaerotignaceae</taxon>
        <taxon>Anaerotignum</taxon>
    </lineage>
</organism>
<evidence type="ECO:0000256" key="4">
    <source>
        <dbReference type="ARBA" id="ARBA00022989"/>
    </source>
</evidence>
<keyword evidence="8" id="KW-1185">Reference proteome</keyword>
<keyword evidence="2" id="KW-1003">Cell membrane</keyword>
<gene>
    <name evidence="7" type="ORF">SAMN02745138_02183</name>
</gene>
<evidence type="ECO:0000256" key="5">
    <source>
        <dbReference type="ARBA" id="ARBA00023136"/>
    </source>
</evidence>
<keyword evidence="4 6" id="KW-1133">Transmembrane helix</keyword>
<dbReference type="InterPro" id="IPR017039">
    <property type="entry name" value="Virul_fac_BrkB"/>
</dbReference>
<keyword evidence="3 6" id="KW-0812">Transmembrane</keyword>
<dbReference type="Proteomes" id="UP000183975">
    <property type="component" value="Unassembled WGS sequence"/>
</dbReference>
<dbReference type="GO" id="GO:0005886">
    <property type="term" value="C:plasma membrane"/>
    <property type="evidence" value="ECO:0007669"/>
    <property type="project" value="UniProtKB-SubCell"/>
</dbReference>